<evidence type="ECO:0000313" key="1">
    <source>
        <dbReference type="EMBL" id="VTY07544.1"/>
    </source>
</evidence>
<gene>
    <name evidence="1" type="ORF">ONOEEDHL_00620</name>
</gene>
<dbReference type="Proteomes" id="UP000626795">
    <property type="component" value="Unassembled WGS sequence"/>
</dbReference>
<organism evidence="1 2">
    <name type="scientific">Neisseria subflava</name>
    <dbReference type="NCBI Taxonomy" id="28449"/>
    <lineage>
        <taxon>Bacteria</taxon>
        <taxon>Pseudomonadati</taxon>
        <taxon>Pseudomonadota</taxon>
        <taxon>Betaproteobacteria</taxon>
        <taxon>Neisseriales</taxon>
        <taxon>Neisseriaceae</taxon>
        <taxon>Neisseria</taxon>
    </lineage>
</organism>
<dbReference type="EMBL" id="CABFLZ010000033">
    <property type="protein sequence ID" value="VTY07544.1"/>
    <property type="molecule type" value="Genomic_DNA"/>
</dbReference>
<proteinExistence type="predicted"/>
<name>A0A9X9SN46_NEISU</name>
<dbReference type="AlphaFoldDB" id="A0A9X9SN46"/>
<evidence type="ECO:0000313" key="2">
    <source>
        <dbReference type="Proteomes" id="UP000626795"/>
    </source>
</evidence>
<keyword evidence="2" id="KW-1185">Reference proteome</keyword>
<reference evidence="1" key="1">
    <citation type="submission" date="2019-05" db="EMBL/GenBank/DDBJ databases">
        <authorList>
            <person name="Hibberd M."/>
        </authorList>
    </citation>
    <scope>NUCLEOTIDE SEQUENCE</scope>
    <source>
        <strain evidence="1">Neisseria_subflava_BgEED23</strain>
    </source>
</reference>
<protein>
    <submittedName>
        <fullName evidence="1">Uncharacterized protein</fullName>
    </submittedName>
</protein>
<comment type="caution">
    <text evidence="1">The sequence shown here is derived from an EMBL/GenBank/DDBJ whole genome shotgun (WGS) entry which is preliminary data.</text>
</comment>
<sequence length="38" mass="4465">MSRIVGGSKKMVLKQEFEISEIMLSKKYFELILAKIYI</sequence>
<accession>A0A9X9SN46</accession>